<dbReference type="GO" id="GO:0005524">
    <property type="term" value="F:ATP binding"/>
    <property type="evidence" value="ECO:0007669"/>
    <property type="project" value="UniProtKB-UniRule"/>
</dbReference>
<comment type="catalytic activity">
    <reaction evidence="13 15 16">
        <text>ATP + H2O = ADP + phosphate + H(+)</text>
        <dbReference type="Rhea" id="RHEA:13065"/>
        <dbReference type="ChEBI" id="CHEBI:15377"/>
        <dbReference type="ChEBI" id="CHEBI:15378"/>
        <dbReference type="ChEBI" id="CHEBI:30616"/>
        <dbReference type="ChEBI" id="CHEBI:43474"/>
        <dbReference type="ChEBI" id="CHEBI:456216"/>
        <dbReference type="EC" id="5.6.2.4"/>
    </reaction>
</comment>
<evidence type="ECO:0000256" key="7">
    <source>
        <dbReference type="ARBA" id="ARBA00022801"/>
    </source>
</evidence>
<evidence type="ECO:0000256" key="9">
    <source>
        <dbReference type="ARBA" id="ARBA00022840"/>
    </source>
</evidence>
<evidence type="ECO:0000256" key="10">
    <source>
        <dbReference type="ARBA" id="ARBA00023125"/>
    </source>
</evidence>
<keyword evidence="5 15" id="KW-0235">DNA replication</keyword>
<keyword evidence="8 15" id="KW-0347">Helicase</keyword>
<comment type="caution">
    <text evidence="15">Lacks conserved residue(s) required for the propagation of feature annotation.</text>
</comment>
<reference evidence="19 20" key="1">
    <citation type="submission" date="2016-01" db="EMBL/GenBank/DDBJ databases">
        <title>How many papillomavirus species can be undetected in fibropapillomas?</title>
        <authorList>
            <person name="Daudt C."/>
            <person name="Chaves da Silva F.R."/>
            <person name="Streck A.F."/>
            <person name="Weber M.N."/>
            <person name="Cibulski S.P."/>
            <person name="Canal C.W."/>
        </authorList>
    </citation>
    <scope>NUCLEOTIDE SEQUENCE [LARGE SCALE GENOMIC DNA]</scope>
</reference>
<evidence type="ECO:0000256" key="15">
    <source>
        <dbReference type="HAMAP-Rule" id="MF_04000"/>
    </source>
</evidence>
<keyword evidence="2 15" id="KW-0244">Early protein</keyword>
<dbReference type="Gene3D" id="1.10.10.510">
    <property type="entry name" value="Zinc finger, large T-antigen D1 domain"/>
    <property type="match status" value="1"/>
</dbReference>
<dbReference type="HAMAP" id="MF_04000">
    <property type="entry name" value="PPV_E1"/>
    <property type="match status" value="1"/>
</dbReference>
<feature type="compositionally biased region" description="Polar residues" evidence="17">
    <location>
        <begin position="597"/>
        <end position="612"/>
    </location>
</feature>
<evidence type="ECO:0000313" key="20">
    <source>
        <dbReference type="Proteomes" id="UP000108682"/>
    </source>
</evidence>
<protein>
    <recommendedName>
        <fullName evidence="15 16">Replication protein E1</fullName>
        <ecNumber evidence="15 16">5.6.2.4</ecNumber>
    </recommendedName>
    <alternativeName>
        <fullName evidence="15">ATP-dependent helicase E1</fullName>
    </alternativeName>
    <alternativeName>
        <fullName evidence="15">DNA 3'-5' helicase E1</fullName>
    </alternativeName>
</protein>
<evidence type="ECO:0000256" key="16">
    <source>
        <dbReference type="PIRNR" id="PIRNR003383"/>
    </source>
</evidence>
<evidence type="ECO:0000256" key="17">
    <source>
        <dbReference type="SAM" id="MobiDB-lite"/>
    </source>
</evidence>
<dbReference type="OrthoDB" id="4795at10239"/>
<comment type="subcellular location">
    <subcellularLocation>
        <location evidence="1 15">Host nucleus</location>
    </subcellularLocation>
</comment>
<dbReference type="GO" id="GO:0043138">
    <property type="term" value="F:3'-5' DNA helicase activity"/>
    <property type="evidence" value="ECO:0007669"/>
    <property type="project" value="UniProtKB-UniRule"/>
</dbReference>
<dbReference type="KEGG" id="vg:28544398"/>
<dbReference type="InterPro" id="IPR016393">
    <property type="entry name" value="Rep_E1_papillomaV"/>
</dbReference>
<keyword evidence="6 15" id="KW-0547">Nucleotide-binding</keyword>
<dbReference type="Gene3D" id="3.40.50.300">
    <property type="entry name" value="P-loop containing nucleotide triphosphate hydrolases"/>
    <property type="match status" value="1"/>
</dbReference>
<dbReference type="Proteomes" id="UP000108682">
    <property type="component" value="Segment"/>
</dbReference>
<keyword evidence="9 15" id="KW-0067">ATP-binding</keyword>
<gene>
    <name evidence="15 19" type="primary">E1</name>
</gene>
<dbReference type="InterPro" id="IPR014000">
    <property type="entry name" value="PPV_DNA_helicase_E1_N"/>
</dbReference>
<evidence type="ECO:0000259" key="18">
    <source>
        <dbReference type="PROSITE" id="PS51206"/>
    </source>
</evidence>
<evidence type="ECO:0000256" key="3">
    <source>
        <dbReference type="ARBA" id="ARBA00022553"/>
    </source>
</evidence>
<dbReference type="InterPro" id="IPR027417">
    <property type="entry name" value="P-loop_NTPase"/>
</dbReference>
<keyword evidence="4 15" id="KW-1048">Host nucleus</keyword>
<dbReference type="InterPro" id="IPR046935">
    <property type="entry name" value="PPV_E1_DBD_sf"/>
</dbReference>
<evidence type="ECO:0000256" key="1">
    <source>
        <dbReference type="ARBA" id="ARBA00004147"/>
    </source>
</evidence>
<feature type="short sequence motif" description="Nuclear export signal" evidence="15">
    <location>
        <begin position="91"/>
        <end position="100"/>
    </location>
</feature>
<comment type="PTM">
    <text evidence="15">Phosphorylated.</text>
</comment>
<dbReference type="InterPro" id="IPR001177">
    <property type="entry name" value="PPV_DNA_helicase_E1_C"/>
</dbReference>
<keyword evidence="10 15" id="KW-0238">DNA-binding</keyword>
<dbReference type="InterPro" id="IPR037102">
    <property type="entry name" value="Znf_lg_T-Ag_D1_dom_sf"/>
</dbReference>
<proteinExistence type="inferred from homology"/>
<evidence type="ECO:0000256" key="14">
    <source>
        <dbReference type="ARBA" id="ARBA00093297"/>
    </source>
</evidence>
<evidence type="ECO:0000313" key="19">
    <source>
        <dbReference type="EMBL" id="ANZ90252.1"/>
    </source>
</evidence>
<dbReference type="InterPro" id="IPR014015">
    <property type="entry name" value="Helicase_SF3_DNA-vir"/>
</dbReference>
<comment type="function">
    <text evidence="16">ATP-dependent DNA helicase required for initiation of viral DNA replication. It forms a complex with the viral E2 protein. The E1-E2 complex binds to the replication origin which contains binding sites for both proteins.</text>
</comment>
<dbReference type="InterPro" id="IPR046832">
    <property type="entry name" value="PPV_E1_DBD"/>
</dbReference>
<dbReference type="Pfam" id="PF00519">
    <property type="entry name" value="PPV_E1_C"/>
    <property type="match status" value="1"/>
</dbReference>
<name>A0A1B2K268_9PAPI</name>
<dbReference type="Gene3D" id="3.40.1310.10">
    <property type="match status" value="1"/>
</dbReference>
<evidence type="ECO:0000256" key="2">
    <source>
        <dbReference type="ARBA" id="ARBA00022518"/>
    </source>
</evidence>
<organism evidence="19 20">
    <name type="scientific">Bos taurus papillomavirus 19</name>
    <dbReference type="NCBI Taxonomy" id="1887217"/>
    <lineage>
        <taxon>Viruses</taxon>
        <taxon>Monodnaviria</taxon>
        <taxon>Shotokuvirae</taxon>
        <taxon>Cossaviricota</taxon>
        <taxon>Papovaviricetes</taxon>
        <taxon>Zurhausenvirales</taxon>
        <taxon>Papillomaviridae</taxon>
        <taxon>Firstpapillomavirinae</taxon>
        <taxon>Dyoxipapillomavirus</taxon>
        <taxon>Dyoxipapillomavirus 2</taxon>
    </lineage>
</organism>
<evidence type="ECO:0000256" key="5">
    <source>
        <dbReference type="ARBA" id="ARBA00022705"/>
    </source>
</evidence>
<evidence type="ECO:0000256" key="11">
    <source>
        <dbReference type="ARBA" id="ARBA00023235"/>
    </source>
</evidence>
<comment type="subunit">
    <text evidence="15">Can form hexamers. Interacts with E2 protein; this interaction increases E1 DNA binding specificity. Interacts with host DNA polymerase subunit POLA2. Interacts with host single stranded DNA-binding protein RPA1. Interacts with host TOP1; this interaction stimulates the enzymatic activity of TOP1.</text>
</comment>
<dbReference type="GeneID" id="28544398"/>
<dbReference type="SUPFAM" id="SSF52540">
    <property type="entry name" value="P-loop containing nucleoside triphosphate hydrolases"/>
    <property type="match status" value="1"/>
</dbReference>
<comment type="function">
    <text evidence="14 15">ATP-dependent DNA 3'-5' helicase required for initiation of viral DNA replication. It forms a complex with the viral E2 protein. The E1-E2 complex binds to the replication origin which contains binding sites for both proteins. During the initial step, a dimer of E1 interacts with a dimer of protein E2 leading to a complex that binds the viral origin of replication with high specificity. Then, a second dimer of E1 displaces the E2 dimer in an ATP-dependent manner to form the E1 tetramer. Following this, two E1 monomers are added to each half of the site, which results in the formation of two E1 trimers on the viral ori. Subsequently, two hexamers will be created. The double hexamer acts as a bi-directional helicase machinery and unwinds the viral DNA and then recruits the host DNA polymerase to start replication.</text>
</comment>
<evidence type="ECO:0000256" key="12">
    <source>
        <dbReference type="ARBA" id="ARBA00034617"/>
    </source>
</evidence>
<keyword evidence="7 15" id="KW-0378">Hydrolase</keyword>
<dbReference type="Pfam" id="PF20450">
    <property type="entry name" value="PPV_E1_DBD"/>
    <property type="match status" value="1"/>
</dbReference>
<keyword evidence="3 15" id="KW-0597">Phosphoprotein</keyword>
<sequence>MGDAENTESEGADGWYFVHEAECSDVLSDFENLFESTTSSDISDLIDNSDVPDQGNSLALFNSKLLEDDERCLLSVKRKYFSPKKQDVLALSPRLEAVHISPGTRQSKRRLFENSGVENEVEDNAKQVAAESQPQVDLSVDLSLEDSGFVGTPAVTTNIVEQLLRSKNQKACLLAKFKDIFGVSFVDLTRTFKSDKSCCSSWMVCTFGVNEDLMQGSKTLLEAHCDYFQMIIHYTEMGVVCLYACEFKTAKARDTVCRLFTTMLNLNVISVLSDPPRTKSLPVALFLFKKALVNGNFKYGDFPGWISSQTLISHQSATAETFQLAVMIQWAKDNDYVEEPEIAFNYAAIADSDPNAAAWQRSNQQVKYVRDCSQMVRLYKRHELRQMSIAAWIEKCCSKIEGTGDWRQIAQFLRYQDVNFVSFLTSFKEFLHGRPKKNCLVIWGESDTGKSLFCSSLIKFMKGRVINFMNSGSHFWLSPLTDAKMGFLDDATTSAWKFMDTYMRNALDGNPICMDLKHKNPVQCRLPPLLVTTNVNIQADMSFKYLHSRLTCLHFPKLFPFQPDGTPVYQLTDENWKSFFKKLQTHLDLVPPEDGESSGTLRQSPGTTPGTL</sequence>
<dbReference type="EMBL" id="KU519394">
    <property type="protein sequence ID" value="ANZ90252.1"/>
    <property type="molecule type" value="Genomic_DNA"/>
</dbReference>
<feature type="short sequence motif" description="Nuclear localization signal" evidence="15">
    <location>
        <begin position="77"/>
        <end position="79"/>
    </location>
</feature>
<feature type="modified residue" description="Phosphoserine; by host" evidence="15">
    <location>
        <position position="82"/>
    </location>
</feature>
<evidence type="ECO:0000256" key="4">
    <source>
        <dbReference type="ARBA" id="ARBA00022562"/>
    </source>
</evidence>
<dbReference type="GO" id="GO:0016887">
    <property type="term" value="F:ATP hydrolysis activity"/>
    <property type="evidence" value="ECO:0007669"/>
    <property type="project" value="RHEA"/>
</dbReference>
<evidence type="ECO:0000256" key="6">
    <source>
        <dbReference type="ARBA" id="ARBA00022741"/>
    </source>
</evidence>
<accession>A0A1B2K268</accession>
<evidence type="ECO:0000256" key="8">
    <source>
        <dbReference type="ARBA" id="ARBA00022806"/>
    </source>
</evidence>
<dbReference type="GO" id="GO:0006260">
    <property type="term" value="P:DNA replication"/>
    <property type="evidence" value="ECO:0007669"/>
    <property type="project" value="UniProtKB-UniRule"/>
</dbReference>
<dbReference type="GO" id="GO:0042025">
    <property type="term" value="C:host cell nucleus"/>
    <property type="evidence" value="ECO:0007669"/>
    <property type="project" value="UniProtKB-SubCell"/>
</dbReference>
<keyword evidence="20" id="KW-1185">Reference proteome</keyword>
<feature type="binding site" evidence="15">
    <location>
        <begin position="444"/>
        <end position="451"/>
    </location>
    <ligand>
        <name>ATP</name>
        <dbReference type="ChEBI" id="CHEBI:30616"/>
    </ligand>
</feature>
<dbReference type="RefSeq" id="YP_009272601.1">
    <property type="nucleotide sequence ID" value="NC_030799.1"/>
</dbReference>
<dbReference type="Pfam" id="PF00524">
    <property type="entry name" value="PPV_E1_N"/>
    <property type="match status" value="1"/>
</dbReference>
<comment type="similarity">
    <text evidence="15 16">Belongs to the papillomaviridae E1 protein family.</text>
</comment>
<comment type="catalytic activity">
    <reaction evidence="12 15">
        <text>Couples ATP hydrolysis with the unwinding of duplex DNA by translocating in the 3'-5' direction.</text>
        <dbReference type="EC" id="5.6.2.4"/>
    </reaction>
</comment>
<dbReference type="GO" id="GO:0003677">
    <property type="term" value="F:DNA binding"/>
    <property type="evidence" value="ECO:0007669"/>
    <property type="project" value="UniProtKB-UniRule"/>
</dbReference>
<dbReference type="EC" id="5.6.2.4" evidence="15 16"/>
<evidence type="ECO:0000256" key="13">
    <source>
        <dbReference type="ARBA" id="ARBA00048988"/>
    </source>
</evidence>
<feature type="domain" description="SF3 helicase" evidence="18">
    <location>
        <begin position="418"/>
        <end position="568"/>
    </location>
</feature>
<dbReference type="PIRSF" id="PIRSF003383">
    <property type="entry name" value="Rep_E1_papillomaV"/>
    <property type="match status" value="1"/>
</dbReference>
<keyword evidence="11 15" id="KW-0413">Isomerase</keyword>
<dbReference type="PROSITE" id="PS51206">
    <property type="entry name" value="SF3_HELICASE_1"/>
    <property type="match status" value="1"/>
</dbReference>
<feature type="region of interest" description="Disordered" evidence="17">
    <location>
        <begin position="590"/>
        <end position="612"/>
    </location>
</feature>
<feature type="modified residue" description="Phosphoserine; by host" evidence="15">
    <location>
        <position position="92"/>
    </location>
</feature>
<dbReference type="SUPFAM" id="SSF55464">
    <property type="entry name" value="Origin of replication-binding domain, RBD-like"/>
    <property type="match status" value="1"/>
</dbReference>